<reference evidence="10 11" key="1">
    <citation type="journal article" date="2017" name="BMC Genomics">
        <title>Comparative genomic and phylogenomic analyses of the Bifidobacteriaceae family.</title>
        <authorList>
            <person name="Lugli G.A."/>
            <person name="Milani C."/>
            <person name="Turroni F."/>
            <person name="Duranti S."/>
            <person name="Mancabelli L."/>
            <person name="Mangifesta M."/>
            <person name="Ferrario C."/>
            <person name="Modesto M."/>
            <person name="Mattarelli P."/>
            <person name="Jiri K."/>
            <person name="van Sinderen D."/>
            <person name="Ventura M."/>
        </authorList>
    </citation>
    <scope>NUCLEOTIDE SEQUENCE [LARGE SCALE GENOMIC DNA]</scope>
    <source>
        <strain evidence="10 11">LMG 28769</strain>
    </source>
</reference>
<feature type="region of interest" description="Disordered" evidence="8">
    <location>
        <begin position="1"/>
        <end position="37"/>
    </location>
</feature>
<evidence type="ECO:0000256" key="7">
    <source>
        <dbReference type="RuleBase" id="RU363032"/>
    </source>
</evidence>
<comment type="similarity">
    <text evidence="7">Belongs to the binding-protein-dependent transport system permease family.</text>
</comment>
<dbReference type="GO" id="GO:0055085">
    <property type="term" value="P:transmembrane transport"/>
    <property type="evidence" value="ECO:0007669"/>
    <property type="project" value="InterPro"/>
</dbReference>
<dbReference type="OrthoDB" id="9805974at2"/>
<dbReference type="InterPro" id="IPR051393">
    <property type="entry name" value="ABC_transporter_permease"/>
</dbReference>
<evidence type="ECO:0000259" key="9">
    <source>
        <dbReference type="PROSITE" id="PS50928"/>
    </source>
</evidence>
<proteinExistence type="inferred from homology"/>
<comment type="subcellular location">
    <subcellularLocation>
        <location evidence="1 7">Cell membrane</location>
        <topology evidence="1 7">Multi-pass membrane protein</topology>
    </subcellularLocation>
</comment>
<dbReference type="InterPro" id="IPR035906">
    <property type="entry name" value="MetI-like_sf"/>
</dbReference>
<dbReference type="AlphaFoldDB" id="A0A261G3X1"/>
<accession>A0A261G3X1</accession>
<dbReference type="SUPFAM" id="SSF161098">
    <property type="entry name" value="MetI-like"/>
    <property type="match status" value="1"/>
</dbReference>
<evidence type="ECO:0000256" key="8">
    <source>
        <dbReference type="SAM" id="MobiDB-lite"/>
    </source>
</evidence>
<organism evidence="10 11">
    <name type="scientific">Bifidobacterium aquikefiri</name>
    <dbReference type="NCBI Taxonomy" id="1653207"/>
    <lineage>
        <taxon>Bacteria</taxon>
        <taxon>Bacillati</taxon>
        <taxon>Actinomycetota</taxon>
        <taxon>Actinomycetes</taxon>
        <taxon>Bifidobacteriales</taxon>
        <taxon>Bifidobacteriaceae</taxon>
        <taxon>Bifidobacterium</taxon>
    </lineage>
</organism>
<keyword evidence="11" id="KW-1185">Reference proteome</keyword>
<feature type="compositionally biased region" description="Polar residues" evidence="8">
    <location>
        <begin position="1"/>
        <end position="20"/>
    </location>
</feature>
<name>A0A261G3X1_9BIFI</name>
<keyword evidence="4 7" id="KW-0812">Transmembrane</keyword>
<feature type="transmembrane region" description="Helical" evidence="7">
    <location>
        <begin position="139"/>
        <end position="160"/>
    </location>
</feature>
<evidence type="ECO:0000256" key="6">
    <source>
        <dbReference type="ARBA" id="ARBA00023136"/>
    </source>
</evidence>
<dbReference type="PANTHER" id="PTHR30193:SF37">
    <property type="entry name" value="INNER MEMBRANE ABC TRANSPORTER PERMEASE PROTEIN YCJO"/>
    <property type="match status" value="1"/>
</dbReference>
<keyword evidence="6 7" id="KW-0472">Membrane</keyword>
<evidence type="ECO:0000256" key="4">
    <source>
        <dbReference type="ARBA" id="ARBA00022692"/>
    </source>
</evidence>
<feature type="transmembrane region" description="Helical" evidence="7">
    <location>
        <begin position="187"/>
        <end position="215"/>
    </location>
</feature>
<keyword evidence="3" id="KW-1003">Cell membrane</keyword>
<dbReference type="EMBL" id="MWXA01000006">
    <property type="protein sequence ID" value="OZG66098.1"/>
    <property type="molecule type" value="Genomic_DNA"/>
</dbReference>
<feature type="transmembrane region" description="Helical" evidence="7">
    <location>
        <begin position="45"/>
        <end position="64"/>
    </location>
</feature>
<dbReference type="PROSITE" id="PS50928">
    <property type="entry name" value="ABC_TM1"/>
    <property type="match status" value="1"/>
</dbReference>
<evidence type="ECO:0000313" key="10">
    <source>
        <dbReference type="EMBL" id="OZG66098.1"/>
    </source>
</evidence>
<dbReference type="Proteomes" id="UP000216451">
    <property type="component" value="Unassembled WGS sequence"/>
</dbReference>
<dbReference type="Pfam" id="PF00528">
    <property type="entry name" value="BPD_transp_1"/>
    <property type="match status" value="1"/>
</dbReference>
<evidence type="ECO:0000313" key="11">
    <source>
        <dbReference type="Proteomes" id="UP000216451"/>
    </source>
</evidence>
<comment type="caution">
    <text evidence="10">The sequence shown here is derived from an EMBL/GenBank/DDBJ whole genome shotgun (WGS) entry which is preliminary data.</text>
</comment>
<feature type="domain" description="ABC transmembrane type-1" evidence="9">
    <location>
        <begin position="102"/>
        <end position="316"/>
    </location>
</feature>
<evidence type="ECO:0000256" key="5">
    <source>
        <dbReference type="ARBA" id="ARBA00022989"/>
    </source>
</evidence>
<evidence type="ECO:0000256" key="1">
    <source>
        <dbReference type="ARBA" id="ARBA00004651"/>
    </source>
</evidence>
<sequence length="327" mass="35789">MSTSAPQSAGQNSSIRSQQIPVEKPEPPHRSQTQRRSQRTPITQYWYFLPASIVFCIFVAYPLFQTLRLSLSGTDLFGSADTFVGVRNFVRLFTNPDFVKILINTALFALYTVVPTIAISLVISLMLNRESLVNRVFRTVFALPFAYSVSAASIVFSAFFNPATGLFNEVIKQFGGSGVGWLTDQRFALLSIALTTVWMNIGYNILVLLAGLGSVPEDIVEAARLDGASGLRLQHYIMIPLIRPQLFFLIVTGTIQSLESFGQIHVLTKGGPASSSTTLVYDIYLHGFANNNSNFGYASAEALVLILVVAIITIIQFGGMGRKVDVA</sequence>
<keyword evidence="2 7" id="KW-0813">Transport</keyword>
<dbReference type="GeneID" id="98296098"/>
<feature type="transmembrane region" description="Helical" evidence="7">
    <location>
        <begin position="295"/>
        <end position="315"/>
    </location>
</feature>
<dbReference type="GO" id="GO:0005886">
    <property type="term" value="C:plasma membrane"/>
    <property type="evidence" value="ECO:0007669"/>
    <property type="project" value="UniProtKB-SubCell"/>
</dbReference>
<evidence type="ECO:0000256" key="3">
    <source>
        <dbReference type="ARBA" id="ARBA00022475"/>
    </source>
</evidence>
<dbReference type="RefSeq" id="WP_094694236.1">
    <property type="nucleotide sequence ID" value="NZ_CALENZ010000044.1"/>
</dbReference>
<dbReference type="PANTHER" id="PTHR30193">
    <property type="entry name" value="ABC TRANSPORTER PERMEASE PROTEIN"/>
    <property type="match status" value="1"/>
</dbReference>
<feature type="transmembrane region" description="Helical" evidence="7">
    <location>
        <begin position="101"/>
        <end position="127"/>
    </location>
</feature>
<dbReference type="Gene3D" id="1.10.3720.10">
    <property type="entry name" value="MetI-like"/>
    <property type="match status" value="1"/>
</dbReference>
<dbReference type="CDD" id="cd06261">
    <property type="entry name" value="TM_PBP2"/>
    <property type="match status" value="1"/>
</dbReference>
<keyword evidence="5 7" id="KW-1133">Transmembrane helix</keyword>
<dbReference type="InterPro" id="IPR000515">
    <property type="entry name" value="MetI-like"/>
</dbReference>
<gene>
    <name evidence="10" type="ORF">BAQU_1432</name>
</gene>
<evidence type="ECO:0000256" key="2">
    <source>
        <dbReference type="ARBA" id="ARBA00022448"/>
    </source>
</evidence>
<protein>
    <submittedName>
        <fullName evidence="10">Glycerol-3-phosphate ABC transporter permease</fullName>
    </submittedName>
</protein>